<evidence type="ECO:0000259" key="8">
    <source>
        <dbReference type="Pfam" id="PF09115"/>
    </source>
</evidence>
<dbReference type="EC" id="2.7.7.7" evidence="1"/>
<dbReference type="GO" id="GO:0006261">
    <property type="term" value="P:DNA-templated DNA replication"/>
    <property type="evidence" value="ECO:0007669"/>
    <property type="project" value="TreeGrafter"/>
</dbReference>
<comment type="catalytic activity">
    <reaction evidence="7">
        <text>DNA(n) + a 2'-deoxyribonucleoside 5'-triphosphate = DNA(n+1) + diphosphate</text>
        <dbReference type="Rhea" id="RHEA:22508"/>
        <dbReference type="Rhea" id="RHEA-COMP:17339"/>
        <dbReference type="Rhea" id="RHEA-COMP:17340"/>
        <dbReference type="ChEBI" id="CHEBI:33019"/>
        <dbReference type="ChEBI" id="CHEBI:61560"/>
        <dbReference type="ChEBI" id="CHEBI:173112"/>
        <dbReference type="EC" id="2.7.7.7"/>
    </reaction>
</comment>
<dbReference type="Proteomes" id="UP000182569">
    <property type="component" value="Chromosome"/>
</dbReference>
<dbReference type="InterPro" id="IPR027417">
    <property type="entry name" value="P-loop_NTPase"/>
</dbReference>
<evidence type="ECO:0000256" key="2">
    <source>
        <dbReference type="ARBA" id="ARBA00014363"/>
    </source>
</evidence>
<evidence type="ECO:0000256" key="6">
    <source>
        <dbReference type="ARBA" id="ARBA00022932"/>
    </source>
</evidence>
<dbReference type="RefSeq" id="WP_071610972.1">
    <property type="nucleotide sequence ID" value="NZ_CP015756.1"/>
</dbReference>
<evidence type="ECO:0000256" key="1">
    <source>
        <dbReference type="ARBA" id="ARBA00012417"/>
    </source>
</evidence>
<feature type="domain" description="DNA polymerase III delta subunit C-terminal" evidence="8">
    <location>
        <begin position="203"/>
        <end position="312"/>
    </location>
</feature>
<protein>
    <recommendedName>
        <fullName evidence="2">DNA polymerase III subunit delta'</fullName>
        <ecNumber evidence="1">2.7.7.7</ecNumber>
    </recommendedName>
</protein>
<dbReference type="EMBL" id="CP015756">
    <property type="protein sequence ID" value="APC38676.1"/>
    <property type="molecule type" value="Genomic_DNA"/>
</dbReference>
<dbReference type="SUPFAM" id="SSF48019">
    <property type="entry name" value="post-AAA+ oligomerization domain-like"/>
    <property type="match status" value="1"/>
</dbReference>
<name>A0A1J0GBE6_9CLOT</name>
<dbReference type="GO" id="GO:0003887">
    <property type="term" value="F:DNA-directed DNA polymerase activity"/>
    <property type="evidence" value="ECO:0007669"/>
    <property type="project" value="UniProtKB-KW"/>
</dbReference>
<evidence type="ECO:0000256" key="5">
    <source>
        <dbReference type="ARBA" id="ARBA00022705"/>
    </source>
</evidence>
<keyword evidence="5" id="KW-0235">DNA replication</keyword>
<gene>
    <name evidence="9" type="ORF">A7L45_00620</name>
</gene>
<dbReference type="SUPFAM" id="SSF52540">
    <property type="entry name" value="P-loop containing nucleoside triphosphate hydrolases"/>
    <property type="match status" value="1"/>
</dbReference>
<dbReference type="Pfam" id="PF13177">
    <property type="entry name" value="DNA_pol3_delta2"/>
    <property type="match status" value="1"/>
</dbReference>
<keyword evidence="3" id="KW-0808">Transferase</keyword>
<proteinExistence type="predicted"/>
<keyword evidence="6" id="KW-0239">DNA-directed DNA polymerase</keyword>
<evidence type="ECO:0000313" key="9">
    <source>
        <dbReference type="EMBL" id="APC38676.1"/>
    </source>
</evidence>
<dbReference type="AlphaFoldDB" id="A0A1J0GBE6"/>
<evidence type="ECO:0000313" key="10">
    <source>
        <dbReference type="Proteomes" id="UP000182569"/>
    </source>
</evidence>
<keyword evidence="10" id="KW-1185">Reference proteome</keyword>
<dbReference type="Gene3D" id="1.20.272.10">
    <property type="match status" value="1"/>
</dbReference>
<evidence type="ECO:0000256" key="3">
    <source>
        <dbReference type="ARBA" id="ARBA00022679"/>
    </source>
</evidence>
<sequence length="314" mass="36103">MSFMDIIGHSNIKNQITKAIQLDKLSHAHILVGEDGIGKSILARNIGLMILGENEDRQYVDLVEWQIDKNKSTIGVSSIRTLIEEINKKPFEGDKKVIIIYHAHKMTVQAQNAFLKTIEEPPKNVTILLLCENLEVILDTIKSRCQIHKLKNLNIDEMKEFLSKNYSDLLMDQIKVILAFSDGIPGKAEKFIKDNNFKDIRDITLEILLKLNSAKTEELIKYEKKLSNQKDDFYEILTAFLSYIRDTIIYKEVEEENLIINIDKLLAIKELANIFSFNKLNGIINIINDTRENLDRNVNPALAFEVMLLKMQEG</sequence>
<keyword evidence="4" id="KW-0548">Nucleotidyltransferase</keyword>
<dbReference type="Pfam" id="PF09115">
    <property type="entry name" value="DNApol3-delta_C"/>
    <property type="match status" value="1"/>
</dbReference>
<accession>A0A1J0GBE6</accession>
<dbReference type="GO" id="GO:0009360">
    <property type="term" value="C:DNA polymerase III complex"/>
    <property type="evidence" value="ECO:0007669"/>
    <property type="project" value="InterPro"/>
</dbReference>
<dbReference type="GO" id="GO:0003677">
    <property type="term" value="F:DNA binding"/>
    <property type="evidence" value="ECO:0007669"/>
    <property type="project" value="InterPro"/>
</dbReference>
<dbReference type="InterPro" id="IPR050238">
    <property type="entry name" value="DNA_Rep/Repair_Clamp_Loader"/>
</dbReference>
<reference evidence="10" key="1">
    <citation type="journal article" date="2016" name="Front. Microbiol.">
        <title>Complete Genome Sequence of Clostridium estertheticum DSM 8809, a Microbe Identified in Spoiled Vacuum Packed Beef.</title>
        <authorList>
            <person name="Yu Z."/>
            <person name="Gunn L."/>
            <person name="Brennan E."/>
            <person name="Reid R."/>
            <person name="Wall P.G."/>
            <person name="Gaora O.P."/>
            <person name="Hurley D."/>
            <person name="Bolton D."/>
            <person name="Fanning S."/>
        </authorList>
    </citation>
    <scope>NUCLEOTIDE SEQUENCE [LARGE SCALE GENOMIC DNA]</scope>
    <source>
        <strain evidence="10">DSM 8809</strain>
    </source>
</reference>
<dbReference type="PANTHER" id="PTHR11669:SF8">
    <property type="entry name" value="DNA POLYMERASE III SUBUNIT DELTA"/>
    <property type="match status" value="1"/>
</dbReference>
<dbReference type="Gene3D" id="3.40.50.300">
    <property type="entry name" value="P-loop containing nucleotide triphosphate hydrolases"/>
    <property type="match status" value="1"/>
</dbReference>
<dbReference type="KEGG" id="ceu:A7L45_00620"/>
<dbReference type="PANTHER" id="PTHR11669">
    <property type="entry name" value="REPLICATION FACTOR C / DNA POLYMERASE III GAMMA-TAU SUBUNIT"/>
    <property type="match status" value="1"/>
</dbReference>
<evidence type="ECO:0000256" key="4">
    <source>
        <dbReference type="ARBA" id="ARBA00022695"/>
    </source>
</evidence>
<dbReference type="OrthoDB" id="9810148at2"/>
<dbReference type="InterPro" id="IPR008921">
    <property type="entry name" value="DNA_pol3_clamp-load_cplx_C"/>
</dbReference>
<dbReference type="STRING" id="1552.A7L45_00620"/>
<dbReference type="InterPro" id="IPR015199">
    <property type="entry name" value="DNA_pol_III_delta_C"/>
</dbReference>
<organism evidence="9 10">
    <name type="scientific">Clostridium estertheticum subsp. estertheticum</name>
    <dbReference type="NCBI Taxonomy" id="1552"/>
    <lineage>
        <taxon>Bacteria</taxon>
        <taxon>Bacillati</taxon>
        <taxon>Bacillota</taxon>
        <taxon>Clostridia</taxon>
        <taxon>Eubacteriales</taxon>
        <taxon>Clostridiaceae</taxon>
        <taxon>Clostridium</taxon>
    </lineage>
</organism>
<dbReference type="NCBIfam" id="NF004047">
    <property type="entry name" value="PRK05564.1"/>
    <property type="match status" value="1"/>
</dbReference>
<evidence type="ECO:0000256" key="7">
    <source>
        <dbReference type="ARBA" id="ARBA00049244"/>
    </source>
</evidence>